<dbReference type="SUPFAM" id="SSF55729">
    <property type="entry name" value="Acyl-CoA N-acyltransferases (Nat)"/>
    <property type="match status" value="1"/>
</dbReference>
<organism evidence="16 17">
    <name type="scientific">Aminomonas paucivorans DSM 12260</name>
    <dbReference type="NCBI Taxonomy" id="584708"/>
    <lineage>
        <taxon>Bacteria</taxon>
        <taxon>Thermotogati</taxon>
        <taxon>Synergistota</taxon>
        <taxon>Synergistia</taxon>
        <taxon>Synergistales</taxon>
        <taxon>Synergistaceae</taxon>
        <taxon>Aminomonas</taxon>
    </lineage>
</organism>
<keyword evidence="7 14" id="KW-0812">Transmembrane</keyword>
<evidence type="ECO:0000256" key="11">
    <source>
        <dbReference type="ARBA" id="ARBA00023251"/>
    </source>
</evidence>
<dbReference type="eggNOG" id="COG0392">
    <property type="taxonomic scope" value="Bacteria"/>
</dbReference>
<keyword evidence="6" id="KW-0808">Transferase</keyword>
<evidence type="ECO:0000256" key="14">
    <source>
        <dbReference type="SAM" id="Phobius"/>
    </source>
</evidence>
<evidence type="ECO:0000256" key="7">
    <source>
        <dbReference type="ARBA" id="ARBA00022692"/>
    </source>
</evidence>
<dbReference type="GO" id="GO:0006629">
    <property type="term" value="P:lipid metabolic process"/>
    <property type="evidence" value="ECO:0007669"/>
    <property type="project" value="UniProtKB-KW"/>
</dbReference>
<dbReference type="GO" id="GO:0046677">
    <property type="term" value="P:response to antibiotic"/>
    <property type="evidence" value="ECO:0007669"/>
    <property type="project" value="UniProtKB-KW"/>
</dbReference>
<evidence type="ECO:0000313" key="16">
    <source>
        <dbReference type="EMBL" id="EFQ22720.1"/>
    </source>
</evidence>
<dbReference type="RefSeq" id="WP_006299866.1">
    <property type="nucleotide sequence ID" value="NZ_CM001022.1"/>
</dbReference>
<keyword evidence="9" id="KW-0443">Lipid metabolism</keyword>
<evidence type="ECO:0000256" key="8">
    <source>
        <dbReference type="ARBA" id="ARBA00022989"/>
    </source>
</evidence>
<evidence type="ECO:0000256" key="4">
    <source>
        <dbReference type="ARBA" id="ARBA00021546"/>
    </source>
</evidence>
<evidence type="ECO:0000256" key="13">
    <source>
        <dbReference type="ARBA" id="ARBA00047540"/>
    </source>
</evidence>
<dbReference type="HOGENOM" id="CLU_008255_7_0_0"/>
<protein>
    <recommendedName>
        <fullName evidence="4">Phosphatidylglycerol lysyltransferase</fullName>
        <ecNumber evidence="3">2.3.2.3</ecNumber>
    </recommendedName>
    <alternativeName>
        <fullName evidence="12">Lysylphosphatidylglycerol synthase</fullName>
    </alternativeName>
</protein>
<sequence>MIAPEPRRNLTLLAGGALLSLALWAFHREMLSYPPGEVIRQIRSLPAWGLLAALALTATDYVLLTGYDVLALRALNRPLPYRRTALASFCGYAASHNLGMALLSGGGVRFRLYSAFGLTPLEIAGVVGFCGLTYWMGLAALGGVALAFFPPRLPFLSLPLPLLRAAGGALLALLALGAVLAATGRRFEVRGHVLRLPPLPLYVAQIALACLDWTVAAGALFVLLPPSALSLPHFLLLFLAAALCGVMSQVPGGLGVFETLLLLSLKPWIPAPQVLGALLAFRGIYYLLPLGTAGTLLGVHELRQRGIEPLRVLEPLAGQIPLFASLTAFAGGLYLLAAGAIPLPHPLNRPLALVEASHFLSSLAGMGLLLVAEGLRRRVDGAWLLSVTLLGAGAVLGVLKGDGPLGAAIPLVGALLLLPQRVRFDRRCALWGDPLSPGWTAAVVLGFGASLWLGFFAFRHVEYRDALWWAFALQGDGDASRFLRASVGAAVLALGWAGLRLLRPACPSPEPATEEDLAAAEPVVAASPKAEAHLVFLGDKRLLFSPDRRAFIQYGVQGRTWVAFGDPVGPRECWEELAWTFRERAHRCGARGIFYEVGESALGLCLDLGLRPRKIGEEARVPLDRFSLEGSSGKRFRAVLRRLEEREGISFRVVPASEVPSLLPTLREISDQWLEAKHTREKGFSLGRFDEPYLRRFPVALAERDGGIQAFANLWTTQGREELSPDLMRHRSDAPREIMEYLFVRLLAWGKEEGYGAFSLGMAPLSGLQDRSLAPLEQRLGARLFAHGEHFYNFQGLRRFKEKFDPQWSPRYLAAPGGLALPGILADLAALISGGWTGIVGK</sequence>
<evidence type="ECO:0000256" key="12">
    <source>
        <dbReference type="ARBA" id="ARBA00031899"/>
    </source>
</evidence>
<dbReference type="STRING" id="584708.Apau_0285"/>
<dbReference type="GO" id="GO:0005886">
    <property type="term" value="C:plasma membrane"/>
    <property type="evidence" value="ECO:0007669"/>
    <property type="project" value="UniProtKB-SubCell"/>
</dbReference>
<evidence type="ECO:0000256" key="10">
    <source>
        <dbReference type="ARBA" id="ARBA00023136"/>
    </source>
</evidence>
<dbReference type="EMBL" id="CM001022">
    <property type="protein sequence ID" value="EFQ22720.1"/>
    <property type="molecule type" value="Genomic_DNA"/>
</dbReference>
<dbReference type="InterPro" id="IPR016181">
    <property type="entry name" value="Acyl_CoA_acyltransferase"/>
</dbReference>
<keyword evidence="17" id="KW-1185">Reference proteome</keyword>
<feature type="transmembrane region" description="Helical" evidence="14">
    <location>
        <begin position="277"/>
        <end position="299"/>
    </location>
</feature>
<dbReference type="PaxDb" id="584708-Apau_0285"/>
<comment type="subcellular location">
    <subcellularLocation>
        <location evidence="1">Cell membrane</location>
        <topology evidence="1">Multi-pass membrane protein</topology>
    </subcellularLocation>
</comment>
<feature type="domain" description="Phosphatidylglycerol lysyltransferase C-terminal" evidence="15">
    <location>
        <begin position="529"/>
        <end position="814"/>
    </location>
</feature>
<evidence type="ECO:0000256" key="3">
    <source>
        <dbReference type="ARBA" id="ARBA00012014"/>
    </source>
</evidence>
<dbReference type="Pfam" id="PF03706">
    <property type="entry name" value="LPG_synthase_TM"/>
    <property type="match status" value="1"/>
</dbReference>
<name>E3CYI9_9BACT</name>
<feature type="transmembrane region" description="Helical" evidence="14">
    <location>
        <begin position="382"/>
        <end position="399"/>
    </location>
</feature>
<feature type="transmembrane region" description="Helical" evidence="14">
    <location>
        <begin position="84"/>
        <end position="103"/>
    </location>
</feature>
<dbReference type="Proteomes" id="UP000005096">
    <property type="component" value="Chromosome"/>
</dbReference>
<feature type="transmembrane region" description="Helical" evidence="14">
    <location>
        <begin position="202"/>
        <end position="223"/>
    </location>
</feature>
<keyword evidence="11" id="KW-0046">Antibiotic resistance</keyword>
<dbReference type="GO" id="GO:0050071">
    <property type="term" value="F:phosphatidylglycerol lysyltransferase activity"/>
    <property type="evidence" value="ECO:0007669"/>
    <property type="project" value="UniProtKB-EC"/>
</dbReference>
<dbReference type="GO" id="GO:0055091">
    <property type="term" value="P:phospholipid homeostasis"/>
    <property type="evidence" value="ECO:0007669"/>
    <property type="project" value="TreeGrafter"/>
</dbReference>
<dbReference type="AlphaFoldDB" id="E3CYI9"/>
<feature type="transmembrane region" description="Helical" evidence="14">
    <location>
        <begin position="320"/>
        <end position="344"/>
    </location>
</feature>
<dbReference type="EC" id="2.3.2.3" evidence="3"/>
<feature type="transmembrane region" description="Helical" evidence="14">
    <location>
        <begin position="123"/>
        <end position="149"/>
    </location>
</feature>
<evidence type="ECO:0000259" key="15">
    <source>
        <dbReference type="Pfam" id="PF09924"/>
    </source>
</evidence>
<feature type="transmembrane region" description="Helical" evidence="14">
    <location>
        <begin position="356"/>
        <end position="375"/>
    </location>
</feature>
<comment type="similarity">
    <text evidence="2">Belongs to the LPG synthase family.</text>
</comment>
<feature type="transmembrane region" description="Helical" evidence="14">
    <location>
        <begin position="161"/>
        <end position="182"/>
    </location>
</feature>
<dbReference type="PANTHER" id="PTHR34697:SF2">
    <property type="entry name" value="PHOSPHATIDYLGLYCEROL LYSYLTRANSFERASE"/>
    <property type="match status" value="1"/>
</dbReference>
<dbReference type="InterPro" id="IPR024320">
    <property type="entry name" value="LPG_synthase_C"/>
</dbReference>
<reference evidence="16 17" key="1">
    <citation type="journal article" date="2010" name="Stand. Genomic Sci.">
        <title>Non-contiguous finished genome sequence of Aminomonas paucivorans type strain (GLU-3).</title>
        <authorList>
            <person name="Pitluck S."/>
            <person name="Yasawong M."/>
            <person name="Held B."/>
            <person name="Lapidus A."/>
            <person name="Nolan M."/>
            <person name="Copeland A."/>
            <person name="Lucas S."/>
            <person name="Del Rio T.G."/>
            <person name="Tice H."/>
            <person name="Cheng J.F."/>
            <person name="Chertkov O."/>
            <person name="Goodwin L."/>
            <person name="Tapia R."/>
            <person name="Han C."/>
            <person name="Liolios K."/>
            <person name="Ivanova N."/>
            <person name="Mavromatis K."/>
            <person name="Ovchinnikova G."/>
            <person name="Pati A."/>
            <person name="Chen A."/>
            <person name="Palaniappan K."/>
            <person name="Land M."/>
            <person name="Hauser L."/>
            <person name="Chang Y.J."/>
            <person name="Jeffries C.D."/>
            <person name="Pukall R."/>
            <person name="Spring S."/>
            <person name="Rohde M."/>
            <person name="Sikorski J."/>
            <person name="Goker M."/>
            <person name="Woyke T."/>
            <person name="Bristow J."/>
            <person name="Eisen J.A."/>
            <person name="Markowitz V."/>
            <person name="Hugenholtz P."/>
            <person name="Kyrpides N.C."/>
            <person name="Klenk H.P."/>
        </authorList>
    </citation>
    <scope>NUCLEOTIDE SEQUENCE [LARGE SCALE GENOMIC DNA]</scope>
    <source>
        <strain evidence="16 17">DSM 12260</strain>
    </source>
</reference>
<comment type="catalytic activity">
    <reaction evidence="13">
        <text>L-lysyl-tRNA(Lys) + a 1,2-diacyl-sn-glycero-3-phospho-(1'-sn-glycerol) = a 1,2-diacyl-sn-glycero-3-phospho-1'-(3'-O-L-lysyl)-sn-glycerol + tRNA(Lys)</text>
        <dbReference type="Rhea" id="RHEA:10668"/>
        <dbReference type="Rhea" id="RHEA-COMP:9696"/>
        <dbReference type="Rhea" id="RHEA-COMP:9697"/>
        <dbReference type="ChEBI" id="CHEBI:64716"/>
        <dbReference type="ChEBI" id="CHEBI:75792"/>
        <dbReference type="ChEBI" id="CHEBI:78442"/>
        <dbReference type="ChEBI" id="CHEBI:78529"/>
        <dbReference type="EC" id="2.3.2.3"/>
    </reaction>
</comment>
<dbReference type="InterPro" id="IPR022791">
    <property type="entry name" value="L-PG_synthase/AglD"/>
</dbReference>
<keyword evidence="8 14" id="KW-1133">Transmembrane helix</keyword>
<dbReference type="PANTHER" id="PTHR34697">
    <property type="entry name" value="PHOSPHATIDYLGLYCEROL LYSYLTRANSFERASE"/>
    <property type="match status" value="1"/>
</dbReference>
<gene>
    <name evidence="16" type="ORF">Apau_0285</name>
</gene>
<dbReference type="Pfam" id="PF09924">
    <property type="entry name" value="LPG_synthase_C"/>
    <property type="match status" value="1"/>
</dbReference>
<dbReference type="NCBIfam" id="NF033480">
    <property type="entry name" value="bifunc_MprF"/>
    <property type="match status" value="1"/>
</dbReference>
<proteinExistence type="inferred from homology"/>
<evidence type="ECO:0000256" key="9">
    <source>
        <dbReference type="ARBA" id="ARBA00023098"/>
    </source>
</evidence>
<feature type="transmembrane region" description="Helical" evidence="14">
    <location>
        <begin position="49"/>
        <end position="72"/>
    </location>
</feature>
<accession>E3CYI9</accession>
<keyword evidence="5" id="KW-1003">Cell membrane</keyword>
<feature type="transmembrane region" description="Helical" evidence="14">
    <location>
        <begin position="481"/>
        <end position="499"/>
    </location>
</feature>
<feature type="transmembrane region" description="Helical" evidence="14">
    <location>
        <begin position="436"/>
        <end position="461"/>
    </location>
</feature>
<dbReference type="eggNOG" id="COG2898">
    <property type="taxonomic scope" value="Bacteria"/>
</dbReference>
<evidence type="ECO:0000256" key="6">
    <source>
        <dbReference type="ARBA" id="ARBA00022679"/>
    </source>
</evidence>
<keyword evidence="10 14" id="KW-0472">Membrane</keyword>
<evidence type="ECO:0000313" key="17">
    <source>
        <dbReference type="Proteomes" id="UP000005096"/>
    </source>
</evidence>
<evidence type="ECO:0000256" key="1">
    <source>
        <dbReference type="ARBA" id="ARBA00004651"/>
    </source>
</evidence>
<evidence type="ECO:0000256" key="2">
    <source>
        <dbReference type="ARBA" id="ARBA00008627"/>
    </source>
</evidence>
<feature type="transmembrane region" description="Helical" evidence="14">
    <location>
        <begin position="235"/>
        <end position="257"/>
    </location>
</feature>
<evidence type="ECO:0000256" key="5">
    <source>
        <dbReference type="ARBA" id="ARBA00022475"/>
    </source>
</evidence>
<dbReference type="InterPro" id="IPR051211">
    <property type="entry name" value="PG_lysyltransferase"/>
</dbReference>